<dbReference type="GO" id="GO:0009236">
    <property type="term" value="P:cobalamin biosynthetic process"/>
    <property type="evidence" value="ECO:0007669"/>
    <property type="project" value="UniProtKB-UniRule"/>
</dbReference>
<feature type="active site" description="Nucleophile" evidence="7">
    <location>
        <position position="344"/>
    </location>
</feature>
<dbReference type="CDD" id="cd05389">
    <property type="entry name" value="CobQ_N"/>
    <property type="match status" value="1"/>
</dbReference>
<dbReference type="PANTHER" id="PTHR21343:SF1">
    <property type="entry name" value="COBYRIC ACID SYNTHASE"/>
    <property type="match status" value="1"/>
</dbReference>
<feature type="domain" description="CobQ/CobB/MinD/ParA nucleotide binding" evidence="8">
    <location>
        <begin position="1"/>
        <end position="231"/>
    </location>
</feature>
<accession>A0A917JMP6</accession>
<dbReference type="InterPro" id="IPR033949">
    <property type="entry name" value="CobQ_GATase1"/>
</dbReference>
<dbReference type="EMBL" id="BMPZ01000003">
    <property type="protein sequence ID" value="GGI77792.1"/>
    <property type="molecule type" value="Genomic_DNA"/>
</dbReference>
<evidence type="ECO:0000256" key="3">
    <source>
        <dbReference type="ARBA" id="ARBA00019833"/>
    </source>
</evidence>
<dbReference type="HAMAP" id="MF_00028">
    <property type="entry name" value="CobQ"/>
    <property type="match status" value="1"/>
</dbReference>
<evidence type="ECO:0000259" key="8">
    <source>
        <dbReference type="Pfam" id="PF01656"/>
    </source>
</evidence>
<proteinExistence type="inferred from homology"/>
<dbReference type="Gene3D" id="3.40.50.300">
    <property type="entry name" value="P-loop containing nucleotide triphosphate hydrolases"/>
    <property type="match status" value="1"/>
</dbReference>
<dbReference type="InterPro" id="IPR027417">
    <property type="entry name" value="P-loop_NTPase"/>
</dbReference>
<sequence length="536" mass="58621">MVQGTTSDAGKTTLVAGLCRLFADQGYRVAPFKPQNMALNSAVTVDGGEIGRAQALQANAARVAFHTDFNPILLKPGSDTRCQVIVHGKALTSLQADQFFGKASQHYKQLAMKAVLESYGRLTEQYQMVLVEGAGSPAEINLRAHDIANMGFAETAGCPVILIADIDKGGVFAHLVGTLALLSESERQRVKGFVINRFRGDISLLQSGLDWLEQHTGKPVLGVLPYLHDLHLDAEDALVEQPAPQSETMPATRKLKVLVLVWPHISNHTDFDPLRLNPSIDFQYYSLKHAAQRYQALGELPKVDLIILPGSKSVRQDLEFMRHQGWDSAILRHLRYGGKVIGICGGYQMLGHRIDDPLGVEGQAGSSQGLRVLDVETTLAASKHLTQVSGTLRLEGAQPAQFNGYEIHCGVTRASQLPVDDSGHLYTYQSKPRQAPIQFKRQAKPDLTHASDGVVSPDNQVLGTYIHGLFDAPEACAQMLQWAGAKDDQAVDIGANREAQLQRLATTLAQSLDMEKLNQILNRSTTDEKRSCNDDR</sequence>
<dbReference type="InterPro" id="IPR002586">
    <property type="entry name" value="CobQ/CobB/MinD/ParA_Nub-bd_dom"/>
</dbReference>
<comment type="pathway">
    <text evidence="1 7">Cofactor biosynthesis; adenosylcobalamin biosynthesis.</text>
</comment>
<feature type="domain" description="CobB/CobQ-like glutamine amidotransferase" evidence="9">
    <location>
        <begin position="256"/>
        <end position="473"/>
    </location>
</feature>
<dbReference type="CDD" id="cd01750">
    <property type="entry name" value="GATase1_CobQ"/>
    <property type="match status" value="1"/>
</dbReference>
<dbReference type="NCBIfam" id="TIGR00313">
    <property type="entry name" value="cobQ"/>
    <property type="match status" value="1"/>
</dbReference>
<dbReference type="GO" id="GO:0003824">
    <property type="term" value="F:catalytic activity"/>
    <property type="evidence" value="ECO:0007669"/>
    <property type="project" value="InterPro"/>
</dbReference>
<comment type="caution">
    <text evidence="10">The sequence shown here is derived from an EMBL/GenBank/DDBJ whole genome shotgun (WGS) entry which is preliminary data.</text>
</comment>
<keyword evidence="5 7" id="KW-0315">Glutamine amidotransferase</keyword>
<dbReference type="NCBIfam" id="NF001989">
    <property type="entry name" value="PRK00784.1"/>
    <property type="match status" value="1"/>
</dbReference>
<evidence type="ECO:0000313" key="11">
    <source>
        <dbReference type="Proteomes" id="UP000613743"/>
    </source>
</evidence>
<evidence type="ECO:0000259" key="9">
    <source>
        <dbReference type="Pfam" id="PF07685"/>
    </source>
</evidence>
<evidence type="ECO:0000256" key="7">
    <source>
        <dbReference type="HAMAP-Rule" id="MF_00028"/>
    </source>
</evidence>
<dbReference type="Proteomes" id="UP000613743">
    <property type="component" value="Unassembled WGS sequence"/>
</dbReference>
<dbReference type="Pfam" id="PF07685">
    <property type="entry name" value="GATase_3"/>
    <property type="match status" value="1"/>
</dbReference>
<reference evidence="10" key="2">
    <citation type="submission" date="2020-09" db="EMBL/GenBank/DDBJ databases">
        <authorList>
            <person name="Sun Q."/>
            <person name="Ohkuma M."/>
        </authorList>
    </citation>
    <scope>NUCLEOTIDE SEQUENCE</scope>
    <source>
        <strain evidence="10">JCM 30804</strain>
    </source>
</reference>
<evidence type="ECO:0000256" key="1">
    <source>
        <dbReference type="ARBA" id="ARBA00004953"/>
    </source>
</evidence>
<gene>
    <name evidence="7 10" type="primary">cobQ</name>
    <name evidence="10" type="ORF">GCM10009332_13960</name>
</gene>
<name>A0A917JMP6_9GAMM</name>
<dbReference type="InterPro" id="IPR047045">
    <property type="entry name" value="CobQ_N"/>
</dbReference>
<reference evidence="10" key="1">
    <citation type="journal article" date="2014" name="Int. J. Syst. Evol. Microbiol.">
        <title>Complete genome sequence of Corynebacterium casei LMG S-19264T (=DSM 44701T), isolated from a smear-ripened cheese.</title>
        <authorList>
            <consortium name="US DOE Joint Genome Institute (JGI-PGF)"/>
            <person name="Walter F."/>
            <person name="Albersmeier A."/>
            <person name="Kalinowski J."/>
            <person name="Ruckert C."/>
        </authorList>
    </citation>
    <scope>NUCLEOTIDE SEQUENCE</scope>
    <source>
        <strain evidence="10">JCM 30804</strain>
    </source>
</reference>
<dbReference type="PROSITE" id="PS51274">
    <property type="entry name" value="GATASE_COBBQ"/>
    <property type="match status" value="1"/>
</dbReference>
<dbReference type="GO" id="GO:0015420">
    <property type="term" value="F:ABC-type vitamin B12 transporter activity"/>
    <property type="evidence" value="ECO:0007669"/>
    <property type="project" value="UniProtKB-UniRule"/>
</dbReference>
<dbReference type="SUPFAM" id="SSF52540">
    <property type="entry name" value="P-loop containing nucleoside triphosphate hydrolases"/>
    <property type="match status" value="1"/>
</dbReference>
<evidence type="ECO:0000256" key="2">
    <source>
        <dbReference type="ARBA" id="ARBA00006205"/>
    </source>
</evidence>
<evidence type="ECO:0000256" key="4">
    <source>
        <dbReference type="ARBA" id="ARBA00022573"/>
    </source>
</evidence>
<protein>
    <recommendedName>
        <fullName evidence="3 7">Cobyric acid synthase</fullName>
    </recommendedName>
</protein>
<evidence type="ECO:0000313" key="10">
    <source>
        <dbReference type="EMBL" id="GGI77792.1"/>
    </source>
</evidence>
<dbReference type="AlphaFoldDB" id="A0A917JMP6"/>
<keyword evidence="11" id="KW-1185">Reference proteome</keyword>
<dbReference type="InterPro" id="IPR011698">
    <property type="entry name" value="GATase_3"/>
</dbReference>
<comment type="function">
    <text evidence="6 7">Catalyzes amidations at positions B, D, E, and G on adenosylcobyrinic A,C-diamide. NH(2) groups are provided by glutamine, and one molecule of ATP is hydrogenolyzed for each amidation.</text>
</comment>
<dbReference type="InterPro" id="IPR029062">
    <property type="entry name" value="Class_I_gatase-like"/>
</dbReference>
<comment type="similarity">
    <text evidence="2 7">Belongs to the CobB/CobQ family. CobQ subfamily.</text>
</comment>
<dbReference type="PANTHER" id="PTHR21343">
    <property type="entry name" value="DETHIOBIOTIN SYNTHETASE"/>
    <property type="match status" value="1"/>
</dbReference>
<dbReference type="Gene3D" id="3.40.50.880">
    <property type="match status" value="1"/>
</dbReference>
<dbReference type="InterPro" id="IPR004459">
    <property type="entry name" value="CobQ_synth"/>
</dbReference>
<feature type="active site" evidence="7">
    <location>
        <position position="467"/>
    </location>
</feature>
<keyword evidence="4 7" id="KW-0169">Cobalamin biosynthesis</keyword>
<evidence type="ECO:0000256" key="5">
    <source>
        <dbReference type="ARBA" id="ARBA00022962"/>
    </source>
</evidence>
<evidence type="ECO:0000256" key="6">
    <source>
        <dbReference type="ARBA" id="ARBA00025166"/>
    </source>
</evidence>
<dbReference type="Pfam" id="PF01656">
    <property type="entry name" value="CbiA"/>
    <property type="match status" value="1"/>
</dbReference>
<organism evidence="10 11">
    <name type="scientific">Shewanella gelidii</name>
    <dbReference type="NCBI Taxonomy" id="1642821"/>
    <lineage>
        <taxon>Bacteria</taxon>
        <taxon>Pseudomonadati</taxon>
        <taxon>Pseudomonadota</taxon>
        <taxon>Gammaproteobacteria</taxon>
        <taxon>Alteromonadales</taxon>
        <taxon>Shewanellaceae</taxon>
        <taxon>Shewanella</taxon>
    </lineage>
</organism>
<dbReference type="SUPFAM" id="SSF52317">
    <property type="entry name" value="Class I glutamine amidotransferase-like"/>
    <property type="match status" value="1"/>
</dbReference>